<keyword evidence="2" id="KW-1185">Reference proteome</keyword>
<reference evidence="1" key="1">
    <citation type="submission" date="2023-04" db="EMBL/GenBank/DDBJ databases">
        <title>Complete genome sequence of Temperatibacter marinus.</title>
        <authorList>
            <person name="Rong J.-C."/>
            <person name="Yi M.-L."/>
            <person name="Zhao Q."/>
        </authorList>
    </citation>
    <scope>NUCLEOTIDE SEQUENCE</scope>
    <source>
        <strain evidence="1">NBRC 110045</strain>
    </source>
</reference>
<dbReference type="KEGG" id="tmk:QGN29_09090"/>
<dbReference type="Proteomes" id="UP001268683">
    <property type="component" value="Chromosome"/>
</dbReference>
<protein>
    <submittedName>
        <fullName evidence="1">VOC family protein</fullName>
    </submittedName>
</protein>
<dbReference type="EMBL" id="CP123872">
    <property type="protein sequence ID" value="WND01708.1"/>
    <property type="molecule type" value="Genomic_DNA"/>
</dbReference>
<evidence type="ECO:0000313" key="2">
    <source>
        <dbReference type="Proteomes" id="UP001268683"/>
    </source>
</evidence>
<dbReference type="InterPro" id="IPR029068">
    <property type="entry name" value="Glyas_Bleomycin-R_OHBP_Dase"/>
</dbReference>
<gene>
    <name evidence="1" type="ORF">QGN29_09090</name>
</gene>
<dbReference type="AlphaFoldDB" id="A0AA52EDK1"/>
<evidence type="ECO:0000313" key="1">
    <source>
        <dbReference type="EMBL" id="WND01708.1"/>
    </source>
</evidence>
<dbReference type="RefSeq" id="WP_310797537.1">
    <property type="nucleotide sequence ID" value="NZ_CP123872.1"/>
</dbReference>
<dbReference type="SUPFAM" id="SSF54593">
    <property type="entry name" value="Glyoxalase/Bleomycin resistance protein/Dihydroxybiphenyl dioxygenase"/>
    <property type="match status" value="1"/>
</dbReference>
<name>A0AA52EDK1_9PROT</name>
<accession>A0AA52EDK1</accession>
<dbReference type="Pfam" id="PF13669">
    <property type="entry name" value="Glyoxalase_4"/>
    <property type="match status" value="1"/>
</dbReference>
<proteinExistence type="predicted"/>
<organism evidence="1 2">
    <name type="scientific">Temperatibacter marinus</name>
    <dbReference type="NCBI Taxonomy" id="1456591"/>
    <lineage>
        <taxon>Bacteria</taxon>
        <taxon>Pseudomonadati</taxon>
        <taxon>Pseudomonadota</taxon>
        <taxon>Alphaproteobacteria</taxon>
        <taxon>Kordiimonadales</taxon>
        <taxon>Temperatibacteraceae</taxon>
        <taxon>Temperatibacter</taxon>
    </lineage>
</organism>
<sequence length="155" mass="17595">MSQHSNTNKPMILPSSLWAIQEEKITFFGEQATFNHVGLACKDIRAHYPDIEIIEDPLQKVRVAFIDLHGFKIELVEPLSDKSPVSSNIKKNIKLYHMCFSVPCLEVALKCAKDNRVSLIQKPVPAIAFENRRIAWFLHANLGLIELVEEEKSNG</sequence>
<dbReference type="Gene3D" id="3.10.180.10">
    <property type="entry name" value="2,3-Dihydroxybiphenyl 1,2-Dioxygenase, domain 1"/>
    <property type="match status" value="1"/>
</dbReference>